<dbReference type="Gene3D" id="3.20.20.80">
    <property type="entry name" value="Glycosidases"/>
    <property type="match status" value="1"/>
</dbReference>
<organism evidence="8 9">
    <name type="scientific">Penicillium egyptiacum</name>
    <dbReference type="NCBI Taxonomy" id="1303716"/>
    <lineage>
        <taxon>Eukaryota</taxon>
        <taxon>Fungi</taxon>
        <taxon>Dikarya</taxon>
        <taxon>Ascomycota</taxon>
        <taxon>Pezizomycotina</taxon>
        <taxon>Eurotiomycetes</taxon>
        <taxon>Eurotiomycetidae</taxon>
        <taxon>Eurotiales</taxon>
        <taxon>Aspergillaceae</taxon>
        <taxon>Penicillium</taxon>
    </lineage>
</organism>
<dbReference type="InterPro" id="IPR013780">
    <property type="entry name" value="Glyco_hydro_b"/>
</dbReference>
<keyword evidence="4" id="KW-0378">Hydrolase</keyword>
<proteinExistence type="inferred from homology"/>
<dbReference type="Pfam" id="PF09154">
    <property type="entry name" value="Alpha-amy_C_pro"/>
    <property type="match status" value="1"/>
</dbReference>
<dbReference type="InterPro" id="IPR013776">
    <property type="entry name" value="A-amylase_thermo"/>
</dbReference>
<dbReference type="NCBIfam" id="NF006969">
    <property type="entry name" value="PRK09441.1-2"/>
    <property type="match status" value="1"/>
</dbReference>
<dbReference type="InterPro" id="IPR006047">
    <property type="entry name" value="GH13_cat_dom"/>
</dbReference>
<comment type="caution">
    <text evidence="8">The sequence shown here is derived from an EMBL/GenBank/DDBJ whole genome shotgun (WGS) entry which is preliminary data.</text>
</comment>
<name>A0A9W4KJL4_9EURO</name>
<keyword evidence="3" id="KW-0479">Metal-binding</keyword>
<dbReference type="GO" id="GO:0004553">
    <property type="term" value="F:hydrolase activity, hydrolyzing O-glycosyl compounds"/>
    <property type="evidence" value="ECO:0007669"/>
    <property type="project" value="InterPro"/>
</dbReference>
<dbReference type="Pfam" id="PF00128">
    <property type="entry name" value="Alpha-amylase"/>
    <property type="match status" value="1"/>
</dbReference>
<dbReference type="OrthoDB" id="550577at2759"/>
<feature type="domain" description="Glycosyl hydrolase family 13 catalytic" evidence="7">
    <location>
        <begin position="78"/>
        <end position="487"/>
    </location>
</feature>
<evidence type="ECO:0000256" key="6">
    <source>
        <dbReference type="ARBA" id="ARBA00023295"/>
    </source>
</evidence>
<keyword evidence="6" id="KW-0326">Glycosidase</keyword>
<evidence type="ECO:0000256" key="2">
    <source>
        <dbReference type="ARBA" id="ARBA00008061"/>
    </source>
</evidence>
<dbReference type="GO" id="GO:0005509">
    <property type="term" value="F:calcium ion binding"/>
    <property type="evidence" value="ECO:0007669"/>
    <property type="project" value="InterPro"/>
</dbReference>
<keyword evidence="9" id="KW-1185">Reference proteome</keyword>
<gene>
    <name evidence="8" type="ORF">PEGY_LOCUS9460</name>
</gene>
<sequence length="590" mass="66724">MVYLRILPCCYSLSIALRPELVHNHINITISAIETRLGQMLSFLSCCLKIRRRAQKWREIEDTVGLDEKQSWSPPENTLMMQGFEWHVPADQRHWQRLRKAIPDLKDIGVDNIWIPPGCKGMNPSGIGYDIYDLYDLGEFDQKGTRSTRWGPKEDLQALVQSAQDMKVGIYWDTVLNQKAGADSTEKFTVVKMDPEGDFSPINSGKTRVLMDVNNLADRNTETSRPLTIAGWVGFDFPGRGEKYSSMKYHWQHFTGVDWDDASQEYAIYKILGRNKGWANDVSDEHGNYDYLMFADLDHSHPEVRADILKWGEWIGTELPISGMRIDAAKHYSASFQKEFVTHLRNTVGADYFLVGEYWRGEVGLLLEYLKLMDYEVSLFDVPLLGRFAAISKMAGGDLRKIFKGTLVEQMPSHAVTFIGNHDTQPGQSLETIIAPFFKPLAYSLILLRSQGQPCLFYGDLYGINGGPEPQPGPSCSGTLPILTRARKLYAHGEQRDYFNRRNCIGFVRYGNYKHPFGLACILSNGGASYKRMFVGHSHAGEVWTDILGWRNETVLINNCGYGVFPVAAMSVSVWVNSQAEGINGINRPL</sequence>
<evidence type="ECO:0000256" key="1">
    <source>
        <dbReference type="ARBA" id="ARBA00001913"/>
    </source>
</evidence>
<dbReference type="PIRSF" id="PIRSF001021">
    <property type="entry name" value="Alph-amls_thrmst"/>
    <property type="match status" value="1"/>
</dbReference>
<dbReference type="Gene3D" id="2.40.30.140">
    <property type="match status" value="1"/>
</dbReference>
<evidence type="ECO:0000313" key="8">
    <source>
        <dbReference type="EMBL" id="CAG8908683.1"/>
    </source>
</evidence>
<dbReference type="Gene3D" id="2.60.40.1180">
    <property type="entry name" value="Golgi alpha-mannosidase II"/>
    <property type="match status" value="1"/>
</dbReference>
<evidence type="ECO:0000256" key="4">
    <source>
        <dbReference type="ARBA" id="ARBA00022801"/>
    </source>
</evidence>
<evidence type="ECO:0000256" key="3">
    <source>
        <dbReference type="ARBA" id="ARBA00022723"/>
    </source>
</evidence>
<dbReference type="AlphaFoldDB" id="A0A9W4KJL4"/>
<dbReference type="InterPro" id="IPR015237">
    <property type="entry name" value="Alpha-amylase_C_pro"/>
</dbReference>
<protein>
    <recommendedName>
        <fullName evidence="7">Glycosyl hydrolase family 13 catalytic domain-containing protein</fullName>
    </recommendedName>
</protein>
<keyword evidence="5" id="KW-0119">Carbohydrate metabolism</keyword>
<accession>A0A9W4KJL4</accession>
<dbReference type="SUPFAM" id="SSF51011">
    <property type="entry name" value="Glycosyl hydrolase domain"/>
    <property type="match status" value="1"/>
</dbReference>
<evidence type="ECO:0000256" key="5">
    <source>
        <dbReference type="ARBA" id="ARBA00023277"/>
    </source>
</evidence>
<evidence type="ECO:0000313" key="9">
    <source>
        <dbReference type="Proteomes" id="UP001154252"/>
    </source>
</evidence>
<evidence type="ECO:0000259" key="7">
    <source>
        <dbReference type="SMART" id="SM00642"/>
    </source>
</evidence>
<dbReference type="EMBL" id="CAJVRC010000895">
    <property type="protein sequence ID" value="CAG8908683.1"/>
    <property type="molecule type" value="Genomic_DNA"/>
</dbReference>
<comment type="cofactor">
    <cofactor evidence="1">
        <name>Ca(2+)</name>
        <dbReference type="ChEBI" id="CHEBI:29108"/>
    </cofactor>
</comment>
<reference evidence="8" key="1">
    <citation type="submission" date="2021-07" db="EMBL/GenBank/DDBJ databases">
        <authorList>
            <person name="Branca A.L. A."/>
        </authorList>
    </citation>
    <scope>NUCLEOTIDE SEQUENCE</scope>
</reference>
<dbReference type="CDD" id="cd11318">
    <property type="entry name" value="AmyAc_bac_fung_AmyA"/>
    <property type="match status" value="1"/>
</dbReference>
<dbReference type="GO" id="GO:0005975">
    <property type="term" value="P:carbohydrate metabolic process"/>
    <property type="evidence" value="ECO:0007669"/>
    <property type="project" value="InterPro"/>
</dbReference>
<dbReference type="NCBIfam" id="NF006968">
    <property type="entry name" value="PRK09441.1-1"/>
    <property type="match status" value="1"/>
</dbReference>
<dbReference type="SUPFAM" id="SSF51445">
    <property type="entry name" value="(Trans)glycosidases"/>
    <property type="match status" value="1"/>
</dbReference>
<dbReference type="PANTHER" id="PTHR43447">
    <property type="entry name" value="ALPHA-AMYLASE"/>
    <property type="match status" value="1"/>
</dbReference>
<comment type="similarity">
    <text evidence="2">Belongs to the glycosyl hydrolase 13 family.</text>
</comment>
<dbReference type="SMART" id="SM00642">
    <property type="entry name" value="Aamy"/>
    <property type="match status" value="1"/>
</dbReference>
<dbReference type="Proteomes" id="UP001154252">
    <property type="component" value="Unassembled WGS sequence"/>
</dbReference>
<dbReference type="InterPro" id="IPR017853">
    <property type="entry name" value="GH"/>
</dbReference>